<evidence type="ECO:0000313" key="3">
    <source>
        <dbReference type="EMBL" id="MBE9398322.1"/>
    </source>
</evidence>
<dbReference type="RefSeq" id="WP_193953959.1">
    <property type="nucleotide sequence ID" value="NZ_JADEYS010000014.1"/>
</dbReference>
<dbReference type="Gene3D" id="3.60.15.10">
    <property type="entry name" value="Ribonuclease Z/Hydroxyacylglutathione hydrolase-like"/>
    <property type="match status" value="1"/>
</dbReference>
<dbReference type="CDD" id="cd16276">
    <property type="entry name" value="metallo-hydrolase-like_MBL-fold"/>
    <property type="match status" value="1"/>
</dbReference>
<dbReference type="InterPro" id="IPR001279">
    <property type="entry name" value="Metallo-B-lactamas"/>
</dbReference>
<comment type="caution">
    <text evidence="3">The sequence shown here is derived from an EMBL/GenBank/DDBJ whole genome shotgun (WGS) entry which is preliminary data.</text>
</comment>
<dbReference type="PANTHER" id="PTHR42951">
    <property type="entry name" value="METALLO-BETA-LACTAMASE DOMAIN-CONTAINING"/>
    <property type="match status" value="1"/>
</dbReference>
<feature type="signal peptide" evidence="1">
    <location>
        <begin position="1"/>
        <end position="22"/>
    </location>
</feature>
<dbReference type="InterPro" id="IPR050855">
    <property type="entry name" value="NDM-1-like"/>
</dbReference>
<name>A0A8J7FQV0_9GAMM</name>
<sequence>MKTTVRAAILLIGLIMSSIAFASTKSPTQDPMGGQDFGHSVKHIGNGLYVFRWWVYRNIFVVTDEGVIVTDPMNPKAAKLLQSEIRKVTDKPVKYVVYSHNHHDHISGGNIFKAEGAKFVGHRNMVNQLSDHPSPVIPMPDITFDDSYTLTLGGRTLELTYLGPNHGDSLVVMRLPEEKILFVVDIVTPRRVAFRGMPDFWPDEWIRSLKEIEQMDIDYVISAHGPQNQPAIDSASVVTEQRVYLEDLMAAVKDAMDSGIHSPDALREKVKLPKYQEWRYYDKWLPMNIERIWAFYHMGW</sequence>
<evidence type="ECO:0000256" key="1">
    <source>
        <dbReference type="SAM" id="SignalP"/>
    </source>
</evidence>
<dbReference type="InterPro" id="IPR036866">
    <property type="entry name" value="RibonucZ/Hydroxyglut_hydro"/>
</dbReference>
<evidence type="ECO:0000259" key="2">
    <source>
        <dbReference type="SMART" id="SM00849"/>
    </source>
</evidence>
<feature type="domain" description="Metallo-beta-lactamase" evidence="2">
    <location>
        <begin position="56"/>
        <end position="224"/>
    </location>
</feature>
<feature type="chain" id="PRO_5035258774" evidence="1">
    <location>
        <begin position="23"/>
        <end position="300"/>
    </location>
</feature>
<organism evidence="3 4">
    <name type="scientific">Pontibacterium sinense</name>
    <dbReference type="NCBI Taxonomy" id="2781979"/>
    <lineage>
        <taxon>Bacteria</taxon>
        <taxon>Pseudomonadati</taxon>
        <taxon>Pseudomonadota</taxon>
        <taxon>Gammaproteobacteria</taxon>
        <taxon>Oceanospirillales</taxon>
        <taxon>Oceanospirillaceae</taxon>
        <taxon>Pontibacterium</taxon>
    </lineage>
</organism>
<keyword evidence="1" id="KW-0732">Signal</keyword>
<proteinExistence type="predicted"/>
<dbReference type="SMART" id="SM00849">
    <property type="entry name" value="Lactamase_B"/>
    <property type="match status" value="1"/>
</dbReference>
<evidence type="ECO:0000313" key="4">
    <source>
        <dbReference type="Proteomes" id="UP000640333"/>
    </source>
</evidence>
<dbReference type="EMBL" id="JADEYS010000014">
    <property type="protein sequence ID" value="MBE9398322.1"/>
    <property type="molecule type" value="Genomic_DNA"/>
</dbReference>
<dbReference type="PANTHER" id="PTHR42951:SF22">
    <property type="entry name" value="METALLO BETA-LACTAMASE SUPERFAMILY LIPOPROTEIN"/>
    <property type="match status" value="1"/>
</dbReference>
<dbReference type="SUPFAM" id="SSF56281">
    <property type="entry name" value="Metallo-hydrolase/oxidoreductase"/>
    <property type="match status" value="1"/>
</dbReference>
<gene>
    <name evidence="3" type="ORF">IOQ59_13755</name>
</gene>
<reference evidence="3" key="1">
    <citation type="submission" date="2020-10" db="EMBL/GenBank/DDBJ databases">
        <title>Bacterium isolated from coastal waters sediment.</title>
        <authorList>
            <person name="Chen R.-J."/>
            <person name="Lu D.-C."/>
            <person name="Zhu K.-L."/>
            <person name="Du Z.-J."/>
        </authorList>
    </citation>
    <scope>NUCLEOTIDE SEQUENCE</scope>
    <source>
        <strain evidence="3">N1Y112</strain>
    </source>
</reference>
<dbReference type="AlphaFoldDB" id="A0A8J7FQV0"/>
<accession>A0A8J7FQV0</accession>
<dbReference type="Proteomes" id="UP000640333">
    <property type="component" value="Unassembled WGS sequence"/>
</dbReference>
<dbReference type="Pfam" id="PF00753">
    <property type="entry name" value="Lactamase_B"/>
    <property type="match status" value="1"/>
</dbReference>
<keyword evidence="4" id="KW-1185">Reference proteome</keyword>
<protein>
    <submittedName>
        <fullName evidence="3">MBL fold metallo-hydrolase</fullName>
    </submittedName>
</protein>